<evidence type="ECO:0000313" key="3">
    <source>
        <dbReference type="Proteomes" id="UP001606099"/>
    </source>
</evidence>
<evidence type="ECO:0000313" key="2">
    <source>
        <dbReference type="EMBL" id="MFG6449357.1"/>
    </source>
</evidence>
<protein>
    <submittedName>
        <fullName evidence="2">Uncharacterized protein</fullName>
    </submittedName>
</protein>
<dbReference type="Proteomes" id="UP001606099">
    <property type="component" value="Unassembled WGS sequence"/>
</dbReference>
<reference evidence="2 3" key="1">
    <citation type="submission" date="2024-08" db="EMBL/GenBank/DDBJ databases">
        <authorList>
            <person name="Lu H."/>
        </authorList>
    </citation>
    <scope>NUCLEOTIDE SEQUENCE [LARGE SCALE GENOMIC DNA]</scope>
    <source>
        <strain evidence="2 3">BYS180W</strain>
    </source>
</reference>
<name>A0ABW7FYI4_9BURK</name>
<dbReference type="RefSeq" id="WP_394462464.1">
    <property type="nucleotide sequence ID" value="NZ_JBIGHZ010000005.1"/>
</dbReference>
<organism evidence="2 3">
    <name type="scientific">Roseateles rivi</name>
    <dbReference type="NCBI Taxonomy" id="3299028"/>
    <lineage>
        <taxon>Bacteria</taxon>
        <taxon>Pseudomonadati</taxon>
        <taxon>Pseudomonadota</taxon>
        <taxon>Betaproteobacteria</taxon>
        <taxon>Burkholderiales</taxon>
        <taxon>Sphaerotilaceae</taxon>
        <taxon>Roseateles</taxon>
    </lineage>
</organism>
<gene>
    <name evidence="2" type="ORF">ACG0Z6_14095</name>
</gene>
<dbReference type="EMBL" id="JBIGHZ010000005">
    <property type="protein sequence ID" value="MFG6449357.1"/>
    <property type="molecule type" value="Genomic_DNA"/>
</dbReference>
<comment type="caution">
    <text evidence="2">The sequence shown here is derived from an EMBL/GenBank/DDBJ whole genome shotgun (WGS) entry which is preliminary data.</text>
</comment>
<proteinExistence type="predicted"/>
<feature type="chain" id="PRO_5045537855" evidence="1">
    <location>
        <begin position="23"/>
        <end position="215"/>
    </location>
</feature>
<keyword evidence="3" id="KW-1185">Reference proteome</keyword>
<feature type="signal peptide" evidence="1">
    <location>
        <begin position="1"/>
        <end position="22"/>
    </location>
</feature>
<evidence type="ECO:0000256" key="1">
    <source>
        <dbReference type="SAM" id="SignalP"/>
    </source>
</evidence>
<keyword evidence="1" id="KW-0732">Signal</keyword>
<accession>A0ABW7FYI4</accession>
<sequence>MNISLSRLVLASALILPLTSHAQLGLPNLGLNKSSNAPAASGNLEGQQTQIVRSYVGANKEVLVANATMAVALGLKEAAATARATAGALGDGATQGNLADADKVAQDSSNAVAEEMAKSPKLDKAAKAKFSEGLKQLGKGVIKYVAMRTPVQNFSNGLASASPIELPKLQSGSYVVKTFPSGAKNLGSALKSAVDFAKSNDIPVPPDATQAMAAL</sequence>